<keyword evidence="9" id="KW-0325">Glycoprotein</keyword>
<dbReference type="SMART" id="SM00369">
    <property type="entry name" value="LRR_TYP"/>
    <property type="match status" value="3"/>
</dbReference>
<evidence type="ECO:0000256" key="3">
    <source>
        <dbReference type="ARBA" id="ARBA00022614"/>
    </source>
</evidence>
<keyword evidence="18" id="KW-1185">Reference proteome</keyword>
<proteinExistence type="predicted"/>
<feature type="signal peptide" evidence="15">
    <location>
        <begin position="1"/>
        <end position="24"/>
    </location>
</feature>
<keyword evidence="2" id="KW-1003">Cell membrane</keyword>
<protein>
    <recommendedName>
        <fullName evidence="13">Oligodendrocyte-myelin glycoprotein</fullName>
    </recommendedName>
</protein>
<dbReference type="InterPro" id="IPR025875">
    <property type="entry name" value="Leu-rich_rpt_4"/>
</dbReference>
<evidence type="ECO:0000313" key="17">
    <source>
        <dbReference type="EMBL" id="NXX25933.1"/>
    </source>
</evidence>
<evidence type="ECO:0000256" key="11">
    <source>
        <dbReference type="ARBA" id="ARBA00055448"/>
    </source>
</evidence>
<feature type="non-terminal residue" evidence="17">
    <location>
        <position position="1"/>
    </location>
</feature>
<dbReference type="InterPro" id="IPR051071">
    <property type="entry name" value="LRR-bact_E3_ubiq_ligases"/>
</dbReference>
<dbReference type="SMART" id="SM00364">
    <property type="entry name" value="LRR_BAC"/>
    <property type="match status" value="5"/>
</dbReference>
<reference evidence="17" key="1">
    <citation type="submission" date="2020-02" db="EMBL/GenBank/DDBJ databases">
        <title>Bird 10,000 Genomes (B10K) Project - Family phase.</title>
        <authorList>
            <person name="Zhang G."/>
        </authorList>
    </citation>
    <scope>NUCLEOTIDE SEQUENCE</scope>
    <source>
        <strain evidence="17">B10K-DU-002-40</strain>
        <tissue evidence="17">Muscle</tissue>
    </source>
</reference>
<keyword evidence="4" id="KW-0336">GPI-anchor</keyword>
<keyword evidence="7" id="KW-0130">Cell adhesion</keyword>
<dbReference type="PROSITE" id="PS51450">
    <property type="entry name" value="LRR"/>
    <property type="match status" value="2"/>
</dbReference>
<dbReference type="PANTHER" id="PTHR47114">
    <property type="match status" value="1"/>
</dbReference>
<dbReference type="GO" id="GO:0031102">
    <property type="term" value="P:neuron projection regeneration"/>
    <property type="evidence" value="ECO:0007669"/>
    <property type="project" value="TreeGrafter"/>
</dbReference>
<dbReference type="Pfam" id="PF12799">
    <property type="entry name" value="LRR_4"/>
    <property type="match status" value="1"/>
</dbReference>
<dbReference type="Pfam" id="PF01462">
    <property type="entry name" value="LRRNT"/>
    <property type="match status" value="1"/>
</dbReference>
<feature type="non-terminal residue" evidence="17">
    <location>
        <position position="432"/>
    </location>
</feature>
<name>A0A852H3T3_9PASS</name>
<dbReference type="InterPro" id="IPR032675">
    <property type="entry name" value="LRR_dom_sf"/>
</dbReference>
<evidence type="ECO:0000259" key="16">
    <source>
        <dbReference type="SMART" id="SM00013"/>
    </source>
</evidence>
<dbReference type="OrthoDB" id="1574204at2759"/>
<evidence type="ECO:0000256" key="5">
    <source>
        <dbReference type="ARBA" id="ARBA00022729"/>
    </source>
</evidence>
<feature type="domain" description="LRRNT" evidence="16">
    <location>
        <begin position="25"/>
        <end position="59"/>
    </location>
</feature>
<evidence type="ECO:0000256" key="15">
    <source>
        <dbReference type="SAM" id="SignalP"/>
    </source>
</evidence>
<evidence type="ECO:0000256" key="10">
    <source>
        <dbReference type="ARBA" id="ARBA00023288"/>
    </source>
</evidence>
<evidence type="ECO:0000256" key="12">
    <source>
        <dbReference type="ARBA" id="ARBA00063718"/>
    </source>
</evidence>
<dbReference type="Pfam" id="PF13855">
    <property type="entry name" value="LRR_8"/>
    <property type="match status" value="1"/>
</dbReference>
<sequence length="432" mass="47586">MEYQILNTSTCLLVLLVFIPTGLGICPSSCKCSGNDRNVDCSGRNLTVLPQGLQDNLTYLNLSFNQFVDLDHQLTRFTNLRTLDISNNWLKNVPAHLPKSLWELYATNNNIKVLQKLDTAYQWNLRVLDVSRNMVERAVLINNTLSSLKFLNLSSNKLWTVPTNMPYNIETVDLSNNFLSQILPGTLVRLQHLTSLYLHNNKFSYIPDKAFDQLSQLQVITLSNNPWSCSENQNMAYVLQWVQGTGARVVGAPCAEQPWPWASPAPAAAQPTALDSSPMLKGTEAADGDRDRDREASAAAPEPTRVTKTHKQLKAKEAPTLGTPSPPALLPGTERPLLRSHGPQEAAATRTILLQDSTQGNASLAPATGSSTTPMTLSITSGMPTNYSKMPQSTSTTFRKEEARPSVPSRASRWHVGLLWLPLLHAVALALH</sequence>
<dbReference type="Proteomes" id="UP000653383">
    <property type="component" value="Unassembled WGS sequence"/>
</dbReference>
<gene>
    <name evidence="17" type="primary">Omg</name>
    <name evidence="17" type="ORF">NICCHL_R07280</name>
</gene>
<evidence type="ECO:0000256" key="6">
    <source>
        <dbReference type="ARBA" id="ARBA00022737"/>
    </source>
</evidence>
<dbReference type="InterPro" id="IPR000372">
    <property type="entry name" value="LRRNT"/>
</dbReference>
<keyword evidence="5 15" id="KW-0732">Signal</keyword>
<evidence type="ECO:0000256" key="1">
    <source>
        <dbReference type="ARBA" id="ARBA00004609"/>
    </source>
</evidence>
<keyword evidence="6" id="KW-0677">Repeat</keyword>
<evidence type="ECO:0000256" key="9">
    <source>
        <dbReference type="ARBA" id="ARBA00023180"/>
    </source>
</evidence>
<evidence type="ECO:0000256" key="2">
    <source>
        <dbReference type="ARBA" id="ARBA00022475"/>
    </source>
</evidence>
<feature type="compositionally biased region" description="Basic and acidic residues" evidence="14">
    <location>
        <begin position="287"/>
        <end position="296"/>
    </location>
</feature>
<evidence type="ECO:0000313" key="18">
    <source>
        <dbReference type="Proteomes" id="UP000653383"/>
    </source>
</evidence>
<dbReference type="GO" id="GO:0098552">
    <property type="term" value="C:side of membrane"/>
    <property type="evidence" value="ECO:0007669"/>
    <property type="project" value="UniProtKB-KW"/>
</dbReference>
<evidence type="ECO:0000256" key="4">
    <source>
        <dbReference type="ARBA" id="ARBA00022622"/>
    </source>
</evidence>
<feature type="region of interest" description="Disordered" evidence="14">
    <location>
        <begin position="261"/>
        <end position="328"/>
    </location>
</feature>
<comment type="caution">
    <text evidence="17">The sequence shown here is derived from an EMBL/GenBank/DDBJ whole genome shotgun (WGS) entry which is preliminary data.</text>
</comment>
<feature type="chain" id="PRO_5032549365" description="Oligodendrocyte-myelin glycoprotein" evidence="15">
    <location>
        <begin position="25"/>
        <end position="432"/>
    </location>
</feature>
<accession>A0A852H3T3</accession>
<dbReference type="EMBL" id="WAAE01003244">
    <property type="protein sequence ID" value="NXX25933.1"/>
    <property type="molecule type" value="Genomic_DNA"/>
</dbReference>
<comment type="subcellular location">
    <subcellularLocation>
        <location evidence="1">Cell membrane</location>
        <topology evidence="1">Lipid-anchor</topology>
        <topology evidence="1">GPI-anchor</topology>
    </subcellularLocation>
</comment>
<evidence type="ECO:0000256" key="7">
    <source>
        <dbReference type="ARBA" id="ARBA00022889"/>
    </source>
</evidence>
<feature type="compositionally biased region" description="Low complexity" evidence="14">
    <location>
        <begin position="261"/>
        <end position="273"/>
    </location>
</feature>
<keyword evidence="8" id="KW-0472">Membrane</keyword>
<dbReference type="FunFam" id="3.80.10.10:FF:000445">
    <property type="entry name" value="Oligodendrocyte myelin glycoprotein b"/>
    <property type="match status" value="1"/>
</dbReference>
<dbReference type="PANTHER" id="PTHR47114:SF2">
    <property type="entry name" value="OLIGODENDROCYTE-MYELIN GLYCOPROTEIN"/>
    <property type="match status" value="1"/>
</dbReference>
<dbReference type="AlphaFoldDB" id="A0A852H3T3"/>
<dbReference type="GO" id="GO:0005886">
    <property type="term" value="C:plasma membrane"/>
    <property type="evidence" value="ECO:0007669"/>
    <property type="project" value="UniProtKB-SubCell"/>
</dbReference>
<dbReference type="SUPFAM" id="SSF52058">
    <property type="entry name" value="L domain-like"/>
    <property type="match status" value="1"/>
</dbReference>
<dbReference type="InterPro" id="IPR003591">
    <property type="entry name" value="Leu-rich_rpt_typical-subtyp"/>
</dbReference>
<dbReference type="InterPro" id="IPR001611">
    <property type="entry name" value="Leu-rich_rpt"/>
</dbReference>
<evidence type="ECO:0000256" key="14">
    <source>
        <dbReference type="SAM" id="MobiDB-lite"/>
    </source>
</evidence>
<dbReference type="SMART" id="SM00013">
    <property type="entry name" value="LRRNT"/>
    <property type="match status" value="1"/>
</dbReference>
<dbReference type="Gene3D" id="3.80.10.10">
    <property type="entry name" value="Ribonuclease Inhibitor"/>
    <property type="match status" value="2"/>
</dbReference>
<dbReference type="GO" id="GO:0007155">
    <property type="term" value="P:cell adhesion"/>
    <property type="evidence" value="ECO:0007669"/>
    <property type="project" value="UniProtKB-KW"/>
</dbReference>
<keyword evidence="10" id="KW-0449">Lipoprotein</keyword>
<evidence type="ECO:0000256" key="8">
    <source>
        <dbReference type="ARBA" id="ARBA00023136"/>
    </source>
</evidence>
<keyword evidence="3" id="KW-0433">Leucine-rich repeat</keyword>
<dbReference type="FunFam" id="3.80.10.10:FF:000180">
    <property type="entry name" value="Oligodendrocyte myelin glycoprotein"/>
    <property type="match status" value="1"/>
</dbReference>
<evidence type="ECO:0000256" key="13">
    <source>
        <dbReference type="ARBA" id="ARBA00072716"/>
    </source>
</evidence>
<comment type="subunit">
    <text evidence="12">Binds to RTN4R.</text>
</comment>
<comment type="function">
    <text evidence="11">Cell adhesion molecule contributing to the interactive process required for myelination in the central nervous system.</text>
</comment>
<dbReference type="PRINTS" id="PR00019">
    <property type="entry name" value="LEURICHRPT"/>
</dbReference>
<organism evidence="17 18">
    <name type="scientific">Nicator chloris</name>
    <dbReference type="NCBI Taxonomy" id="237433"/>
    <lineage>
        <taxon>Eukaryota</taxon>
        <taxon>Metazoa</taxon>
        <taxon>Chordata</taxon>
        <taxon>Craniata</taxon>
        <taxon>Vertebrata</taxon>
        <taxon>Euteleostomi</taxon>
        <taxon>Archelosauria</taxon>
        <taxon>Archosauria</taxon>
        <taxon>Dinosauria</taxon>
        <taxon>Saurischia</taxon>
        <taxon>Theropoda</taxon>
        <taxon>Coelurosauria</taxon>
        <taxon>Aves</taxon>
        <taxon>Neognathae</taxon>
        <taxon>Neoaves</taxon>
        <taxon>Telluraves</taxon>
        <taxon>Australaves</taxon>
        <taxon>Passeriformes</taxon>
        <taxon>Sylvioidea</taxon>
        <taxon>Pycnonotidae</taxon>
        <taxon>Nicator</taxon>
    </lineage>
</organism>